<keyword evidence="5" id="KW-1185">Reference proteome</keyword>
<evidence type="ECO:0000259" key="3">
    <source>
        <dbReference type="Pfam" id="PF04504"/>
    </source>
</evidence>
<feature type="region of interest" description="Disordered" evidence="2">
    <location>
        <begin position="1"/>
        <end position="224"/>
    </location>
</feature>
<accession>A0AAE1RYP6</accession>
<dbReference type="AlphaFoldDB" id="A0AAE1RYP6"/>
<protein>
    <recommendedName>
        <fullName evidence="3">Glabrous enhancer-binding protein-like DBD domain-containing protein</fullName>
    </recommendedName>
</protein>
<comment type="caution">
    <text evidence="4">The sequence shown here is derived from an EMBL/GenBank/DDBJ whole genome shotgun (WGS) entry which is preliminary data.</text>
</comment>
<name>A0AAE1RYP6_9SOLA</name>
<feature type="compositionally biased region" description="Basic and acidic residues" evidence="2">
    <location>
        <begin position="119"/>
        <end position="137"/>
    </location>
</feature>
<feature type="compositionally biased region" description="Polar residues" evidence="2">
    <location>
        <begin position="138"/>
        <end position="157"/>
    </location>
</feature>
<feature type="compositionally biased region" description="Polar residues" evidence="2">
    <location>
        <begin position="1"/>
        <end position="10"/>
    </location>
</feature>
<feature type="compositionally biased region" description="Acidic residues" evidence="2">
    <location>
        <begin position="180"/>
        <end position="196"/>
    </location>
</feature>
<dbReference type="Pfam" id="PF04504">
    <property type="entry name" value="GeBP-like_DBD"/>
    <property type="match status" value="2"/>
</dbReference>
<evidence type="ECO:0000313" key="4">
    <source>
        <dbReference type="EMBL" id="KAK4360271.1"/>
    </source>
</evidence>
<dbReference type="InterPro" id="IPR007592">
    <property type="entry name" value="GEBP"/>
</dbReference>
<reference evidence="4" key="1">
    <citation type="submission" date="2023-12" db="EMBL/GenBank/DDBJ databases">
        <title>Genome assembly of Anisodus tanguticus.</title>
        <authorList>
            <person name="Wang Y.-J."/>
        </authorList>
    </citation>
    <scope>NUCLEOTIDE SEQUENCE</scope>
    <source>
        <strain evidence="4">KB-2021</strain>
        <tissue evidence="4">Leaf</tissue>
    </source>
</reference>
<dbReference type="GO" id="GO:0005634">
    <property type="term" value="C:nucleus"/>
    <property type="evidence" value="ECO:0007669"/>
    <property type="project" value="TreeGrafter"/>
</dbReference>
<gene>
    <name evidence="4" type="ORF">RND71_019223</name>
</gene>
<feature type="compositionally biased region" description="Basic and acidic residues" evidence="2">
    <location>
        <begin position="65"/>
        <end position="85"/>
    </location>
</feature>
<sequence>MQVKQTNQQGLKRPRLTPQRDSEGEEASDEEQYKDTCAPKSKQIDKSRKPRMELDHVHGISVPDSIEKDRQSEEGNGDEHINSKEELEETVSKPKGSGPTPNHSVDKITTQRNFLCGVESKEGGGDDKHEKERERQAEQVSQKGMPTFSQTCLYNGTSDEDVNASEPKDDCLKEESRDDVNDDEQGKEEEDEEEESKDGATKSKKEQENESTSPIDTGSYKEVQESTSKASTYVKDDNALVKTQSRPFQRVWMEKDETTLLEAIGSYKTVHGKEPCTNDLLTIINGKISFEPNIKQVKNKIRSLKKIKKNPSQEMIADTCAEKGLFCSSEKVRGVTQSKPFQRVWTEKDETTLLEAIGSYKVVHGKEPNTNDLLNIINGKISFEPNIKQVKNKIGNLKRIKKNPSQGMTEDTRAEKKLFCSSEKVPGVNKMSSTIAQSSKRKEKLKDTEITSTMMTLFQGNEADEVMKLETSISRVAQLIASGLPTKWKDMIKAQVNQYLIGLDNRKAKLELLLQMMEMKTSECEHKNGWQFMEINGCASTPRVASSTPVNGNNATGSGQMEARKALLAQISCQRFQVEVMLVRAWARALIN</sequence>
<dbReference type="PANTHER" id="PTHR31662">
    <property type="entry name" value="BNAANNG10740D PROTEIN-RELATED"/>
    <property type="match status" value="1"/>
</dbReference>
<evidence type="ECO:0000313" key="5">
    <source>
        <dbReference type="Proteomes" id="UP001291623"/>
    </source>
</evidence>
<feature type="compositionally biased region" description="Basic and acidic residues" evidence="2">
    <location>
        <begin position="42"/>
        <end position="58"/>
    </location>
</feature>
<evidence type="ECO:0000256" key="2">
    <source>
        <dbReference type="SAM" id="MobiDB-lite"/>
    </source>
</evidence>
<dbReference type="PANTHER" id="PTHR31662:SF104">
    <property type="entry name" value="LISH DOMAIN-CONTAINING PROTEIN C1711.05-LIKE"/>
    <property type="match status" value="1"/>
</dbReference>
<comment type="similarity">
    <text evidence="1">Belongs to the GeBP family.</text>
</comment>
<feature type="domain" description="Glabrous enhancer-binding protein-like DBD" evidence="3">
    <location>
        <begin position="248"/>
        <end position="312"/>
    </location>
</feature>
<dbReference type="GO" id="GO:0006355">
    <property type="term" value="P:regulation of DNA-templated transcription"/>
    <property type="evidence" value="ECO:0007669"/>
    <property type="project" value="InterPro"/>
</dbReference>
<organism evidence="4 5">
    <name type="scientific">Anisodus tanguticus</name>
    <dbReference type="NCBI Taxonomy" id="243964"/>
    <lineage>
        <taxon>Eukaryota</taxon>
        <taxon>Viridiplantae</taxon>
        <taxon>Streptophyta</taxon>
        <taxon>Embryophyta</taxon>
        <taxon>Tracheophyta</taxon>
        <taxon>Spermatophyta</taxon>
        <taxon>Magnoliopsida</taxon>
        <taxon>eudicotyledons</taxon>
        <taxon>Gunneridae</taxon>
        <taxon>Pentapetalae</taxon>
        <taxon>asterids</taxon>
        <taxon>lamiids</taxon>
        <taxon>Solanales</taxon>
        <taxon>Solanaceae</taxon>
        <taxon>Solanoideae</taxon>
        <taxon>Hyoscyameae</taxon>
        <taxon>Anisodus</taxon>
    </lineage>
</organism>
<dbReference type="EMBL" id="JAVYJV010000010">
    <property type="protein sequence ID" value="KAK4360271.1"/>
    <property type="molecule type" value="Genomic_DNA"/>
</dbReference>
<evidence type="ECO:0000256" key="1">
    <source>
        <dbReference type="ARBA" id="ARBA00010820"/>
    </source>
</evidence>
<feature type="compositionally biased region" description="Polar residues" evidence="2">
    <location>
        <begin position="99"/>
        <end position="113"/>
    </location>
</feature>
<feature type="domain" description="Glabrous enhancer-binding protein-like DBD" evidence="3">
    <location>
        <begin position="341"/>
        <end position="422"/>
    </location>
</feature>
<feature type="compositionally biased region" description="Basic and acidic residues" evidence="2">
    <location>
        <begin position="166"/>
        <end position="179"/>
    </location>
</feature>
<feature type="compositionally biased region" description="Acidic residues" evidence="2">
    <location>
        <begin position="23"/>
        <end position="32"/>
    </location>
</feature>
<dbReference type="Proteomes" id="UP001291623">
    <property type="component" value="Unassembled WGS sequence"/>
</dbReference>
<feature type="compositionally biased region" description="Basic and acidic residues" evidence="2">
    <location>
        <begin position="197"/>
        <end position="208"/>
    </location>
</feature>
<proteinExistence type="inferred from homology"/>
<dbReference type="InterPro" id="IPR053932">
    <property type="entry name" value="GeBP-like_DBD"/>
</dbReference>